<protein>
    <submittedName>
        <fullName evidence="3">Uncharacterized protein</fullName>
    </submittedName>
</protein>
<sequence>MSGNARLGKAERERLNREVQHWQASYEKEKKLRAESEAALKKARLMLGQESQQRVDSQVALQNSRIMVEQANRLRADCQTELRKLHRVYDAECQRRDRCEAKLQKLQGVYGREKQQRIQGNEQSSQEYDDNSRRLIHRAEEAIRGLELRNQQQRDEIQHLAQELQFQKGLLERSNQMVHHGDMEEPHTVLPGGSGHRSSADFPAGPSGDVSNLQSSRDSPPHSVREEPPNQQVRLNIDNMSRSKITSCTTLAVEKHII</sequence>
<feature type="compositionally biased region" description="Polar residues" evidence="2">
    <location>
        <begin position="209"/>
        <end position="218"/>
    </location>
</feature>
<proteinExistence type="predicted"/>
<evidence type="ECO:0000313" key="3">
    <source>
        <dbReference type="EMBL" id="KAJ8067721.1"/>
    </source>
</evidence>
<feature type="compositionally biased region" description="Polar residues" evidence="2">
    <location>
        <begin position="229"/>
        <end position="241"/>
    </location>
</feature>
<reference evidence="3" key="1">
    <citation type="submission" date="2022-11" db="EMBL/GenBank/DDBJ databases">
        <title>Genome Resource of Sclerotinia nivalis Strain SnTB1, a Plant Pathogen Isolated from American Ginseng.</title>
        <authorList>
            <person name="Fan S."/>
        </authorList>
    </citation>
    <scope>NUCLEOTIDE SEQUENCE</scope>
    <source>
        <strain evidence="3">SnTB1</strain>
    </source>
</reference>
<gene>
    <name evidence="3" type="ORF">OCU04_003326</name>
</gene>
<comment type="caution">
    <text evidence="3">The sequence shown here is derived from an EMBL/GenBank/DDBJ whole genome shotgun (WGS) entry which is preliminary data.</text>
</comment>
<feature type="region of interest" description="Disordered" evidence="2">
    <location>
        <begin position="112"/>
        <end position="133"/>
    </location>
</feature>
<feature type="compositionally biased region" description="Basic and acidic residues" evidence="2">
    <location>
        <begin position="219"/>
        <end position="228"/>
    </location>
</feature>
<keyword evidence="1" id="KW-0175">Coiled coil</keyword>
<name>A0A9X0ARQ9_9HELO</name>
<evidence type="ECO:0000256" key="2">
    <source>
        <dbReference type="SAM" id="MobiDB-lite"/>
    </source>
</evidence>
<accession>A0A9X0ARQ9</accession>
<dbReference type="Proteomes" id="UP001152300">
    <property type="component" value="Unassembled WGS sequence"/>
</dbReference>
<organism evidence="3 4">
    <name type="scientific">Sclerotinia nivalis</name>
    <dbReference type="NCBI Taxonomy" id="352851"/>
    <lineage>
        <taxon>Eukaryota</taxon>
        <taxon>Fungi</taxon>
        <taxon>Dikarya</taxon>
        <taxon>Ascomycota</taxon>
        <taxon>Pezizomycotina</taxon>
        <taxon>Leotiomycetes</taxon>
        <taxon>Helotiales</taxon>
        <taxon>Sclerotiniaceae</taxon>
        <taxon>Sclerotinia</taxon>
    </lineage>
</organism>
<keyword evidence="4" id="KW-1185">Reference proteome</keyword>
<dbReference type="AlphaFoldDB" id="A0A9X0ARQ9"/>
<feature type="region of interest" description="Disordered" evidence="2">
    <location>
        <begin position="183"/>
        <end position="241"/>
    </location>
</feature>
<feature type="compositionally biased region" description="Polar residues" evidence="2">
    <location>
        <begin position="117"/>
        <end position="126"/>
    </location>
</feature>
<dbReference type="EMBL" id="JAPEIS010000003">
    <property type="protein sequence ID" value="KAJ8067721.1"/>
    <property type="molecule type" value="Genomic_DNA"/>
</dbReference>
<evidence type="ECO:0000256" key="1">
    <source>
        <dbReference type="SAM" id="Coils"/>
    </source>
</evidence>
<feature type="coiled-coil region" evidence="1">
    <location>
        <begin position="136"/>
        <end position="163"/>
    </location>
</feature>
<evidence type="ECO:0000313" key="4">
    <source>
        <dbReference type="Proteomes" id="UP001152300"/>
    </source>
</evidence>